<reference evidence="11 12" key="1">
    <citation type="submission" date="2019-03" db="EMBL/GenBank/DDBJ databases">
        <authorList>
            <person name="Gaulin E."/>
            <person name="Dumas B."/>
        </authorList>
    </citation>
    <scope>NUCLEOTIDE SEQUENCE [LARGE SCALE GENOMIC DNA]</scope>
    <source>
        <strain evidence="11">CBS 568.67</strain>
    </source>
</reference>
<feature type="compositionally biased region" description="Low complexity" evidence="7">
    <location>
        <begin position="246"/>
        <end position="267"/>
    </location>
</feature>
<dbReference type="PANTHER" id="PTHR24276">
    <property type="entry name" value="POLYSERASE-RELATED"/>
    <property type="match status" value="1"/>
</dbReference>
<feature type="chain" id="PRO_5033436634" evidence="8">
    <location>
        <begin position="20"/>
        <end position="381"/>
    </location>
</feature>
<dbReference type="PANTHER" id="PTHR24276:SF98">
    <property type="entry name" value="FI18310P1-RELATED"/>
    <property type="match status" value="1"/>
</dbReference>
<dbReference type="GO" id="GO:0006508">
    <property type="term" value="P:proteolysis"/>
    <property type="evidence" value="ECO:0007669"/>
    <property type="project" value="UniProtKB-KW"/>
</dbReference>
<dbReference type="Proteomes" id="UP000332933">
    <property type="component" value="Unassembled WGS sequence"/>
</dbReference>
<dbReference type="CDD" id="cd00190">
    <property type="entry name" value="Tryp_SPc"/>
    <property type="match status" value="1"/>
</dbReference>
<evidence type="ECO:0000313" key="10">
    <source>
        <dbReference type="EMBL" id="KAF0715993.1"/>
    </source>
</evidence>
<keyword evidence="5" id="KW-0325">Glycoprotein</keyword>
<dbReference type="PROSITE" id="PS00135">
    <property type="entry name" value="TRYPSIN_SER"/>
    <property type="match status" value="1"/>
</dbReference>
<dbReference type="InterPro" id="IPR009003">
    <property type="entry name" value="Peptidase_S1_PA"/>
</dbReference>
<sequence>MRLVLATTALFATTQTSLAQLEIVGGKEAAVGQHLYVTGLRKTATASDQCGGSLIGPNVVLTAAHCLGNGLDYVSIGSHFLNGAKDGERIKVKQEIGHPKNDPRTNAYDFAILLLESHSKIPPVQLSFDAIAAGTVTYVRGWGTLSSGGMQANVLMEVQVEAIANDQCKTHLTDFTIDDTMLCAGGQAGLDSCQGDSGGPLTIEQNGSEVLVGVVSWGDGCADQGKPGVYGRLSEVREFVEPYLQTTPTFSPTMPSTTPSSPSSKTPTTPPMPSTSSWTTKKPKKTHKPHKPKTHNPLTTSSPQPDTDAPSDTPQTNAPTAHPSPLPSTKVPTVSPSPSSPERCYGCTGCYSKSLGFCLGADYTQAYCASVAYFQTIWCGR</sequence>
<feature type="compositionally biased region" description="Polar residues" evidence="7">
    <location>
        <begin position="301"/>
        <end position="319"/>
    </location>
</feature>
<feature type="compositionally biased region" description="Low complexity" evidence="7">
    <location>
        <begin position="327"/>
        <end position="338"/>
    </location>
</feature>
<keyword evidence="12" id="KW-1185">Reference proteome</keyword>
<evidence type="ECO:0000256" key="5">
    <source>
        <dbReference type="ARBA" id="ARBA00023180"/>
    </source>
</evidence>
<dbReference type="Gene3D" id="2.40.10.10">
    <property type="entry name" value="Trypsin-like serine proteases"/>
    <property type="match status" value="1"/>
</dbReference>
<proteinExistence type="inferred from homology"/>
<comment type="similarity">
    <text evidence="1">Belongs to the peptidase S1 family.</text>
</comment>
<feature type="domain" description="Peptidase S1" evidence="9">
    <location>
        <begin position="23"/>
        <end position="245"/>
    </location>
</feature>
<dbReference type="PROSITE" id="PS50240">
    <property type="entry name" value="TRYPSIN_DOM"/>
    <property type="match status" value="1"/>
</dbReference>
<evidence type="ECO:0000256" key="2">
    <source>
        <dbReference type="ARBA" id="ARBA00022729"/>
    </source>
</evidence>
<feature type="signal peptide" evidence="8">
    <location>
        <begin position="1"/>
        <end position="19"/>
    </location>
</feature>
<dbReference type="EMBL" id="CAADRA010000477">
    <property type="protein sequence ID" value="VFT80258.1"/>
    <property type="molecule type" value="Genomic_DNA"/>
</dbReference>
<evidence type="ECO:0000256" key="3">
    <source>
        <dbReference type="ARBA" id="ARBA00023026"/>
    </source>
</evidence>
<dbReference type="GO" id="GO:0004252">
    <property type="term" value="F:serine-type endopeptidase activity"/>
    <property type="evidence" value="ECO:0007669"/>
    <property type="project" value="InterPro"/>
</dbReference>
<evidence type="ECO:0000256" key="6">
    <source>
        <dbReference type="RuleBase" id="RU363034"/>
    </source>
</evidence>
<keyword evidence="6" id="KW-0645">Protease</keyword>
<evidence type="ECO:0000256" key="4">
    <source>
        <dbReference type="ARBA" id="ARBA00023157"/>
    </source>
</evidence>
<evidence type="ECO:0000256" key="7">
    <source>
        <dbReference type="SAM" id="MobiDB-lite"/>
    </source>
</evidence>
<evidence type="ECO:0000256" key="1">
    <source>
        <dbReference type="ARBA" id="ARBA00007664"/>
    </source>
</evidence>
<dbReference type="InterPro" id="IPR043504">
    <property type="entry name" value="Peptidase_S1_PA_chymotrypsin"/>
</dbReference>
<dbReference type="Pfam" id="PF00089">
    <property type="entry name" value="Trypsin"/>
    <property type="match status" value="1"/>
</dbReference>
<dbReference type="OrthoDB" id="10012881at2759"/>
<dbReference type="InterPro" id="IPR001254">
    <property type="entry name" value="Trypsin_dom"/>
</dbReference>
<keyword evidence="6" id="KW-0378">Hydrolase</keyword>
<dbReference type="InterPro" id="IPR033116">
    <property type="entry name" value="TRYPSIN_SER"/>
</dbReference>
<evidence type="ECO:0000313" key="11">
    <source>
        <dbReference type="EMBL" id="VFT80258.1"/>
    </source>
</evidence>
<keyword evidence="6" id="KW-0720">Serine protease</keyword>
<dbReference type="PROSITE" id="PS00134">
    <property type="entry name" value="TRYPSIN_HIS"/>
    <property type="match status" value="1"/>
</dbReference>
<dbReference type="InterPro" id="IPR018114">
    <property type="entry name" value="TRYPSIN_HIS"/>
</dbReference>
<dbReference type="SMART" id="SM00020">
    <property type="entry name" value="Tryp_SPc"/>
    <property type="match status" value="1"/>
</dbReference>
<evidence type="ECO:0000259" key="9">
    <source>
        <dbReference type="PROSITE" id="PS50240"/>
    </source>
</evidence>
<protein>
    <submittedName>
        <fullName evidence="11">Aste57867_3079 protein</fullName>
    </submittedName>
</protein>
<dbReference type="InterPro" id="IPR050430">
    <property type="entry name" value="Peptidase_S1"/>
</dbReference>
<feature type="region of interest" description="Disordered" evidence="7">
    <location>
        <begin position="245"/>
        <end position="338"/>
    </location>
</feature>
<organism evidence="11 12">
    <name type="scientific">Aphanomyces stellatus</name>
    <dbReference type="NCBI Taxonomy" id="120398"/>
    <lineage>
        <taxon>Eukaryota</taxon>
        <taxon>Sar</taxon>
        <taxon>Stramenopiles</taxon>
        <taxon>Oomycota</taxon>
        <taxon>Saprolegniomycetes</taxon>
        <taxon>Saprolegniales</taxon>
        <taxon>Verrucalvaceae</taxon>
        <taxon>Aphanomyces</taxon>
    </lineage>
</organism>
<evidence type="ECO:0000256" key="8">
    <source>
        <dbReference type="SAM" id="SignalP"/>
    </source>
</evidence>
<gene>
    <name evidence="11" type="primary">Aste57867_3079</name>
    <name evidence="10" type="ORF">As57867_003070</name>
    <name evidence="11" type="ORF">ASTE57867_3079</name>
</gene>
<dbReference type="PRINTS" id="PR00722">
    <property type="entry name" value="CHYMOTRYPSIN"/>
</dbReference>
<keyword evidence="4" id="KW-1015">Disulfide bond</keyword>
<dbReference type="SUPFAM" id="SSF50494">
    <property type="entry name" value="Trypsin-like serine proteases"/>
    <property type="match status" value="1"/>
</dbReference>
<name>A0A485K8Z1_9STRA</name>
<feature type="compositionally biased region" description="Basic residues" evidence="7">
    <location>
        <begin position="281"/>
        <end position="294"/>
    </location>
</feature>
<dbReference type="InterPro" id="IPR001314">
    <property type="entry name" value="Peptidase_S1A"/>
</dbReference>
<accession>A0A485K8Z1</accession>
<evidence type="ECO:0000313" key="12">
    <source>
        <dbReference type="Proteomes" id="UP000332933"/>
    </source>
</evidence>
<dbReference type="AlphaFoldDB" id="A0A485K8Z1"/>
<keyword evidence="2 8" id="KW-0732">Signal</keyword>
<reference evidence="10" key="2">
    <citation type="submission" date="2019-06" db="EMBL/GenBank/DDBJ databases">
        <title>Genomics analysis of Aphanomyces spp. identifies a new class of oomycete effector associated with host adaptation.</title>
        <authorList>
            <person name="Gaulin E."/>
        </authorList>
    </citation>
    <scope>NUCLEOTIDE SEQUENCE</scope>
    <source>
        <strain evidence="10">CBS 578.67</strain>
    </source>
</reference>
<keyword evidence="3" id="KW-0843">Virulence</keyword>
<dbReference type="FunFam" id="2.40.10.10:FF:000002">
    <property type="entry name" value="Transmembrane protease serine"/>
    <property type="match status" value="1"/>
</dbReference>
<dbReference type="EMBL" id="VJMH01000477">
    <property type="protein sequence ID" value="KAF0715993.1"/>
    <property type="molecule type" value="Genomic_DNA"/>
</dbReference>